<dbReference type="Proteomes" id="UP000002039">
    <property type="component" value="Unassembled WGS sequence"/>
</dbReference>
<gene>
    <name evidence="7" type="ORF">BDCG_02628</name>
</gene>
<reference evidence="8" key="1">
    <citation type="journal article" date="2015" name="PLoS Genet.">
        <title>The dynamic genome and transcriptome of the human fungal pathogen Blastomyces and close relative Emmonsia.</title>
        <authorList>
            <person name="Munoz J.F."/>
            <person name="Gauthier G.M."/>
            <person name="Desjardins C.A."/>
            <person name="Gallo J.E."/>
            <person name="Holder J."/>
            <person name="Sullivan T.D."/>
            <person name="Marty A.J."/>
            <person name="Carmen J.C."/>
            <person name="Chen Z."/>
            <person name="Ding L."/>
            <person name="Gujja S."/>
            <person name="Magrini V."/>
            <person name="Misas E."/>
            <person name="Mitreva M."/>
            <person name="Priest M."/>
            <person name="Saif S."/>
            <person name="Whiston E.A."/>
            <person name="Young S."/>
            <person name="Zeng Q."/>
            <person name="Goldman W.E."/>
            <person name="Mardis E.R."/>
            <person name="Taylor J.W."/>
            <person name="McEwen J.G."/>
            <person name="Clay O.K."/>
            <person name="Klein B.S."/>
            <person name="Cuomo C.A."/>
        </authorList>
    </citation>
    <scope>NUCLEOTIDE SEQUENCE [LARGE SCALE GENOMIC DNA]</scope>
    <source>
        <strain evidence="8">ER-3 / ATCC MYA-2586</strain>
    </source>
</reference>
<keyword evidence="3 6" id="KW-0812">Transmembrane</keyword>
<proteinExistence type="predicted"/>
<dbReference type="SUPFAM" id="SSF103473">
    <property type="entry name" value="MFS general substrate transporter"/>
    <property type="match status" value="1"/>
</dbReference>
<keyword evidence="8" id="KW-1185">Reference proteome</keyword>
<evidence type="ECO:0000256" key="2">
    <source>
        <dbReference type="ARBA" id="ARBA00022448"/>
    </source>
</evidence>
<feature type="transmembrane region" description="Helical" evidence="6">
    <location>
        <begin position="25"/>
        <end position="45"/>
    </location>
</feature>
<feature type="transmembrane region" description="Helical" evidence="6">
    <location>
        <begin position="83"/>
        <end position="105"/>
    </location>
</feature>
<accession>A0ABM9YGV7</accession>
<evidence type="ECO:0000256" key="5">
    <source>
        <dbReference type="ARBA" id="ARBA00023136"/>
    </source>
</evidence>
<dbReference type="PANTHER" id="PTHR43791">
    <property type="entry name" value="PERMEASE-RELATED"/>
    <property type="match status" value="1"/>
</dbReference>
<evidence type="ECO:0000256" key="6">
    <source>
        <dbReference type="SAM" id="Phobius"/>
    </source>
</evidence>
<evidence type="ECO:0000313" key="8">
    <source>
        <dbReference type="Proteomes" id="UP000002039"/>
    </source>
</evidence>
<keyword evidence="4 6" id="KW-1133">Transmembrane helix</keyword>
<evidence type="ECO:0000313" key="7">
    <source>
        <dbReference type="EMBL" id="EEQ87508.2"/>
    </source>
</evidence>
<keyword evidence="5 6" id="KW-0472">Membrane</keyword>
<evidence type="ECO:0000256" key="3">
    <source>
        <dbReference type="ARBA" id="ARBA00022692"/>
    </source>
</evidence>
<dbReference type="EMBL" id="EQ999975">
    <property type="protein sequence ID" value="EEQ87508.2"/>
    <property type="molecule type" value="Genomic_DNA"/>
</dbReference>
<dbReference type="InterPro" id="IPR036259">
    <property type="entry name" value="MFS_trans_sf"/>
</dbReference>
<name>A0ABM9YGV7_AJEDR</name>
<dbReference type="RefSeq" id="XP_045274813.1">
    <property type="nucleotide sequence ID" value="XM_045418178.1"/>
</dbReference>
<evidence type="ECO:0000256" key="4">
    <source>
        <dbReference type="ARBA" id="ARBA00022989"/>
    </source>
</evidence>
<feature type="transmembrane region" description="Helical" evidence="6">
    <location>
        <begin position="52"/>
        <end position="71"/>
    </location>
</feature>
<sequence>MEPSSEEFVETQVPSNILGKFKRPLTYIGILTLGWSIVMTLTCVVKNFTRLVVIRFLLGWTSALVGTFSVLKLDGIGGLEGWGWIFLAEGAASVLLGVACCFILVDTPSLSTSWLEPQDI</sequence>
<evidence type="ECO:0000256" key="1">
    <source>
        <dbReference type="ARBA" id="ARBA00004141"/>
    </source>
</evidence>
<keyword evidence="2" id="KW-0813">Transport</keyword>
<organism evidence="7 8">
    <name type="scientific">Ajellomyces dermatitidis (strain ER-3 / ATCC MYA-2586)</name>
    <name type="common">Blastomyces dermatitidis</name>
    <dbReference type="NCBI Taxonomy" id="559297"/>
    <lineage>
        <taxon>Eukaryota</taxon>
        <taxon>Fungi</taxon>
        <taxon>Dikarya</taxon>
        <taxon>Ascomycota</taxon>
        <taxon>Pezizomycotina</taxon>
        <taxon>Eurotiomycetes</taxon>
        <taxon>Eurotiomycetidae</taxon>
        <taxon>Onygenales</taxon>
        <taxon>Ajellomycetaceae</taxon>
        <taxon>Blastomyces</taxon>
    </lineage>
</organism>
<comment type="subcellular location">
    <subcellularLocation>
        <location evidence="1">Membrane</location>
        <topology evidence="1">Multi-pass membrane protein</topology>
    </subcellularLocation>
</comment>
<dbReference type="GeneID" id="69025029"/>
<dbReference type="PANTHER" id="PTHR43791:SF54">
    <property type="entry name" value="MAJOR FACILITATOR SUPERFAMILY (MFS) PROFILE DOMAIN-CONTAINING PROTEIN-RELATED"/>
    <property type="match status" value="1"/>
</dbReference>
<protein>
    <submittedName>
        <fullName evidence="7">MFS transporter</fullName>
    </submittedName>
</protein>